<protein>
    <submittedName>
        <fullName evidence="1">Uncharacterized protein</fullName>
    </submittedName>
</protein>
<name>A0A3N0C1D8_9SPHI</name>
<dbReference type="RefSeq" id="WP_123204217.1">
    <property type="nucleotide sequence ID" value="NZ_RBEE01000003.1"/>
</dbReference>
<sequence>MDLHTAFNLEHCINDDGSLTESEYLEQLSRIEEKFRIWKNKNLLERTTMFKKVAALSRNNGDSLSEWVVSEMGILLENSEVG</sequence>
<evidence type="ECO:0000313" key="2">
    <source>
        <dbReference type="Proteomes" id="UP000274046"/>
    </source>
</evidence>
<reference evidence="1 2" key="1">
    <citation type="submission" date="2018-10" db="EMBL/GenBank/DDBJ databases">
        <title>Genome sequencing of Pedobacter jejuensis TNB23.</title>
        <authorList>
            <person name="Cho Y.-J."/>
            <person name="Cho A."/>
            <person name="Kim O.-S."/>
        </authorList>
    </citation>
    <scope>NUCLEOTIDE SEQUENCE [LARGE SCALE GENOMIC DNA]</scope>
    <source>
        <strain evidence="1 2">TNB23</strain>
    </source>
</reference>
<comment type="caution">
    <text evidence="1">The sequence shown here is derived from an EMBL/GenBank/DDBJ whole genome shotgun (WGS) entry which is preliminary data.</text>
</comment>
<keyword evidence="2" id="KW-1185">Reference proteome</keyword>
<gene>
    <name evidence="1" type="ORF">D7004_02065</name>
</gene>
<dbReference type="EMBL" id="RBEE01000003">
    <property type="protein sequence ID" value="RNL56037.1"/>
    <property type="molecule type" value="Genomic_DNA"/>
</dbReference>
<dbReference type="AlphaFoldDB" id="A0A3N0C1D8"/>
<dbReference type="Proteomes" id="UP000274046">
    <property type="component" value="Unassembled WGS sequence"/>
</dbReference>
<proteinExistence type="predicted"/>
<accession>A0A3N0C1D8</accession>
<evidence type="ECO:0000313" key="1">
    <source>
        <dbReference type="EMBL" id="RNL56037.1"/>
    </source>
</evidence>
<organism evidence="1 2">
    <name type="scientific">Pedobacter jejuensis</name>
    <dbReference type="NCBI Taxonomy" id="1268550"/>
    <lineage>
        <taxon>Bacteria</taxon>
        <taxon>Pseudomonadati</taxon>
        <taxon>Bacteroidota</taxon>
        <taxon>Sphingobacteriia</taxon>
        <taxon>Sphingobacteriales</taxon>
        <taxon>Sphingobacteriaceae</taxon>
        <taxon>Pedobacter</taxon>
    </lineage>
</organism>
<dbReference type="OrthoDB" id="771445at2"/>